<organism evidence="1 2">
    <name type="scientific">Acinetobacter gyllenbergii CIP 110306 = MTCC 11365</name>
    <dbReference type="NCBI Taxonomy" id="1217657"/>
    <lineage>
        <taxon>Bacteria</taxon>
        <taxon>Pseudomonadati</taxon>
        <taxon>Pseudomonadota</taxon>
        <taxon>Gammaproteobacteria</taxon>
        <taxon>Moraxellales</taxon>
        <taxon>Moraxellaceae</taxon>
        <taxon>Acinetobacter</taxon>
    </lineage>
</organism>
<evidence type="ECO:0000313" key="2">
    <source>
        <dbReference type="Proteomes" id="UP000014523"/>
    </source>
</evidence>
<reference evidence="1 2" key="1">
    <citation type="submission" date="2013-06" db="EMBL/GenBank/DDBJ databases">
        <title>The Genome Sequence of Acinetobacter gyllenbergii CIP 110306.</title>
        <authorList>
            <consortium name="The Broad Institute Genome Sequencing Platform"/>
            <consortium name="The Broad Institute Genome Sequencing Center for Infectious Disease"/>
            <person name="Cerqueira G."/>
            <person name="Feldgarden M."/>
            <person name="Courvalin P."/>
            <person name="Perichon B."/>
            <person name="Grillot-Courvalin C."/>
            <person name="Clermont D."/>
            <person name="Rocha E."/>
            <person name="Yoon E.-J."/>
            <person name="Nemec A."/>
            <person name="Young S.K."/>
            <person name="Zeng Q."/>
            <person name="Gargeya S."/>
            <person name="Fitzgerald M."/>
            <person name="Abouelleil A."/>
            <person name="Alvarado L."/>
            <person name="Berlin A.M."/>
            <person name="Chapman S.B."/>
            <person name="Dewar J."/>
            <person name="Goldberg J."/>
            <person name="Griggs A."/>
            <person name="Gujja S."/>
            <person name="Hansen M."/>
            <person name="Howarth C."/>
            <person name="Imamovic A."/>
            <person name="Larimer J."/>
            <person name="McCowan C."/>
            <person name="Murphy C."/>
            <person name="Pearson M."/>
            <person name="Priest M."/>
            <person name="Roberts A."/>
            <person name="Saif S."/>
            <person name="Shea T."/>
            <person name="Sykes S."/>
            <person name="Wortman J."/>
            <person name="Nusbaum C."/>
            <person name="Birren B."/>
        </authorList>
    </citation>
    <scope>NUCLEOTIDE SEQUENCE [LARGE SCALE GENOMIC DNA]</scope>
    <source>
        <strain evidence="1 2">CIP 110306</strain>
    </source>
</reference>
<keyword evidence="2" id="KW-1185">Reference proteome</keyword>
<proteinExistence type="predicted"/>
<name>A0A829HEK6_9GAMM</name>
<protein>
    <submittedName>
        <fullName evidence="1">Uncharacterized protein</fullName>
    </submittedName>
</protein>
<evidence type="ECO:0000313" key="1">
    <source>
        <dbReference type="EMBL" id="EPF77262.1"/>
    </source>
</evidence>
<dbReference type="EMBL" id="ATGG01000021">
    <property type="protein sequence ID" value="EPF77262.1"/>
    <property type="molecule type" value="Genomic_DNA"/>
</dbReference>
<comment type="caution">
    <text evidence="1">The sequence shown here is derived from an EMBL/GenBank/DDBJ whole genome shotgun (WGS) entry which is preliminary data.</text>
</comment>
<accession>A0A829HEK6</accession>
<sequence length="246" mass="28951">MSNFEIEYKKYAPEWALAKNIDGSFQHRATDAAHKIWNFLNKEITELKNETQRLQYIVGEKIGHPSSRDYLDAEICRQLDEQKRLGQKEFLTDSEIEELVKSVIRDHHENPNKYWKNLYKQIDDLTKQVSAFSNQLLENDCMIDQTWFMKGTPVANLIKHAENVYKAEVIAQNSKIEFGTDDNEHWFAHEVPFFGRVQISKFNENGLIEWDIHFGECWQGPFESKSRCIQHLEECIAEKHEEAKEG</sequence>
<dbReference type="Proteomes" id="UP000014523">
    <property type="component" value="Unassembled WGS sequence"/>
</dbReference>
<gene>
    <name evidence="1" type="ORF">F957_02740</name>
</gene>
<dbReference type="AlphaFoldDB" id="A0A829HEK6"/>